<evidence type="ECO:0000313" key="2">
    <source>
        <dbReference type="EMBL" id="KAK9047086.1"/>
    </source>
</evidence>
<dbReference type="Pfam" id="PF17766">
    <property type="entry name" value="fn3_6"/>
    <property type="match status" value="1"/>
</dbReference>
<keyword evidence="3" id="KW-1185">Reference proteome</keyword>
<name>A0ABR2UBM1_9ROSI</name>
<evidence type="ECO:0000259" key="1">
    <source>
        <dbReference type="Pfam" id="PF17766"/>
    </source>
</evidence>
<comment type="caution">
    <text evidence="2">The sequence shown here is derived from an EMBL/GenBank/DDBJ whole genome shotgun (WGS) entry which is preliminary data.</text>
</comment>
<evidence type="ECO:0000313" key="3">
    <source>
        <dbReference type="Proteomes" id="UP001396334"/>
    </source>
</evidence>
<gene>
    <name evidence="2" type="ORF">V6N11_052944</name>
</gene>
<protein>
    <recommendedName>
        <fullName evidence="1">Subtilisin-like protease fibronectin type-III domain-containing protein</fullName>
    </recommendedName>
</protein>
<feature type="domain" description="Subtilisin-like protease fibronectin type-III" evidence="1">
    <location>
        <begin position="185"/>
        <end position="227"/>
    </location>
</feature>
<dbReference type="Gene3D" id="3.50.30.30">
    <property type="match status" value="1"/>
</dbReference>
<reference evidence="2 3" key="1">
    <citation type="journal article" date="2024" name="G3 (Bethesda)">
        <title>Genome assembly of Hibiscus sabdariffa L. provides insights into metabolisms of medicinal natural products.</title>
        <authorList>
            <person name="Kim T."/>
        </authorList>
    </citation>
    <scope>NUCLEOTIDE SEQUENCE [LARGE SCALE GENOMIC DNA]</scope>
    <source>
        <strain evidence="2">TK-2024</strain>
        <tissue evidence="2">Old leaves</tissue>
    </source>
</reference>
<accession>A0ABR2UBM1</accession>
<organism evidence="2 3">
    <name type="scientific">Hibiscus sabdariffa</name>
    <name type="common">roselle</name>
    <dbReference type="NCBI Taxonomy" id="183260"/>
    <lineage>
        <taxon>Eukaryota</taxon>
        <taxon>Viridiplantae</taxon>
        <taxon>Streptophyta</taxon>
        <taxon>Embryophyta</taxon>
        <taxon>Tracheophyta</taxon>
        <taxon>Spermatophyta</taxon>
        <taxon>Magnoliopsida</taxon>
        <taxon>eudicotyledons</taxon>
        <taxon>Gunneridae</taxon>
        <taxon>Pentapetalae</taxon>
        <taxon>rosids</taxon>
        <taxon>malvids</taxon>
        <taxon>Malvales</taxon>
        <taxon>Malvaceae</taxon>
        <taxon>Malvoideae</taxon>
        <taxon>Hibiscus</taxon>
    </lineage>
</organism>
<sequence length="235" mass="25786">MDHSAMPKAFASRQSWYMSTLSSLSANTNAKIPAAKPIYSYNHVIQVDRTLGASLRLGTDVFVNGEVLYPGNFSSSQFPIVFMDACDDIDELKKVAANIVVCQDPGSEASLSDQFFNILAAGNAAGVFITNYTHLDISIQSSFPAIFLGQKDGDVVLGYIKTNKTPKASIEFKRTFLGFKPSPIEKNEKQSFKLRIEAPPQLNETVSFGYLAWEDSQGKHVVRSPIVATTYSIVK</sequence>
<proteinExistence type="predicted"/>
<dbReference type="CDD" id="cd02120">
    <property type="entry name" value="PA_subtilisin_like"/>
    <property type="match status" value="1"/>
</dbReference>
<dbReference type="Proteomes" id="UP001396334">
    <property type="component" value="Unassembled WGS sequence"/>
</dbReference>
<dbReference type="InterPro" id="IPR041469">
    <property type="entry name" value="Subtilisin-like_FN3"/>
</dbReference>
<dbReference type="EMBL" id="JBBPBN010000001">
    <property type="protein sequence ID" value="KAK9047086.1"/>
    <property type="molecule type" value="Genomic_DNA"/>
</dbReference>